<feature type="domain" description="NodB homology" evidence="1">
    <location>
        <begin position="324"/>
        <end position="402"/>
    </location>
</feature>
<gene>
    <name evidence="2" type="ORF">F6V25_12445</name>
</gene>
<dbReference type="GO" id="GO:0016810">
    <property type="term" value="F:hydrolase activity, acting on carbon-nitrogen (but not peptide) bonds"/>
    <property type="evidence" value="ECO:0007669"/>
    <property type="project" value="InterPro"/>
</dbReference>
<dbReference type="InterPro" id="IPR011330">
    <property type="entry name" value="Glyco_hydro/deAcase_b/a-brl"/>
</dbReference>
<sequence length="459" mass="52796">MTKSYLDQLLAVNRSGGDEDGYRAAKYYYLNELLPLLPERRDIKVLEIGPGFGFLLRFLREQGYRNLSAIEADRDIVELLRRREGELLSIELGDALDVLKGYESSYDVVIAFDVVEHFTGEDALVFARRAYDSLREGGRLILRTPNMGALLGGYSRYVDYSHRTGFTEFSLRYLLEAAGFSQVRTHLPSWRPFGSLSCRLRLSALATRLLFYLQDRSRPECLDKNLVLVGEKKICQGGSEVGEREPLFRNDDVSWDTPFQEFVEFCRVFWKYGFRQLHGVTLRGRTMNPMETNGASVAQYAGEADISTLGNDSIRELSQNLCFEERQDLVEFLRSSPDQIALHGLYHTDYSQMSADEQHSEIREGLSLLKSLFPDKDIRYFIAPFNRTNAATHDVCRQLGLELLATDGVHLEAELPRLRLRPGVWYRYHHHRFYPESTFNYYKLSISLLDRALSKGVRA</sequence>
<dbReference type="RefSeq" id="WP_151128874.1">
    <property type="nucleotide sequence ID" value="NZ_VZQZ01000007.1"/>
</dbReference>
<name>A0A7J4ZPN6_9BACT</name>
<evidence type="ECO:0000313" key="3">
    <source>
        <dbReference type="Proteomes" id="UP000420562"/>
    </source>
</evidence>
<dbReference type="InterPro" id="IPR029063">
    <property type="entry name" value="SAM-dependent_MTases_sf"/>
</dbReference>
<proteinExistence type="predicted"/>
<dbReference type="SUPFAM" id="SSF88713">
    <property type="entry name" value="Glycoside hydrolase/deacetylase"/>
    <property type="match status" value="1"/>
</dbReference>
<dbReference type="GO" id="GO:0008168">
    <property type="term" value="F:methyltransferase activity"/>
    <property type="evidence" value="ECO:0007669"/>
    <property type="project" value="UniProtKB-KW"/>
</dbReference>
<evidence type="ECO:0000259" key="1">
    <source>
        <dbReference type="Pfam" id="PF01522"/>
    </source>
</evidence>
<organism evidence="2 3">
    <name type="scientific">Oryzomonas japonica</name>
    <dbReference type="NCBI Taxonomy" id="2603858"/>
    <lineage>
        <taxon>Bacteria</taxon>
        <taxon>Pseudomonadati</taxon>
        <taxon>Thermodesulfobacteriota</taxon>
        <taxon>Desulfuromonadia</taxon>
        <taxon>Geobacterales</taxon>
        <taxon>Geobacteraceae</taxon>
        <taxon>Oryzomonas</taxon>
    </lineage>
</organism>
<dbReference type="Proteomes" id="UP000420562">
    <property type="component" value="Unassembled WGS sequence"/>
</dbReference>
<dbReference type="Gene3D" id="3.20.20.370">
    <property type="entry name" value="Glycoside hydrolase/deacetylase"/>
    <property type="match status" value="1"/>
</dbReference>
<dbReference type="Gene3D" id="3.40.50.150">
    <property type="entry name" value="Vaccinia Virus protein VP39"/>
    <property type="match status" value="1"/>
</dbReference>
<evidence type="ECO:0000313" key="2">
    <source>
        <dbReference type="EMBL" id="KAB0664862.1"/>
    </source>
</evidence>
<dbReference type="SUPFAM" id="SSF53335">
    <property type="entry name" value="S-adenosyl-L-methionine-dependent methyltransferases"/>
    <property type="match status" value="1"/>
</dbReference>
<dbReference type="EMBL" id="VZQZ01000007">
    <property type="protein sequence ID" value="KAB0664862.1"/>
    <property type="molecule type" value="Genomic_DNA"/>
</dbReference>
<dbReference type="GO" id="GO:0005975">
    <property type="term" value="P:carbohydrate metabolic process"/>
    <property type="evidence" value="ECO:0007669"/>
    <property type="project" value="InterPro"/>
</dbReference>
<dbReference type="AlphaFoldDB" id="A0A7J4ZPN6"/>
<dbReference type="Pfam" id="PF01522">
    <property type="entry name" value="Polysacc_deac_1"/>
    <property type="match status" value="1"/>
</dbReference>
<dbReference type="InterPro" id="IPR002509">
    <property type="entry name" value="NODB_dom"/>
</dbReference>
<reference evidence="2 3" key="1">
    <citation type="submission" date="2019-09" db="EMBL/GenBank/DDBJ databases">
        <title>Geobacter sp. Red96, a novel strain isolated from paddy soil.</title>
        <authorList>
            <person name="Xu Z."/>
            <person name="Masuda Y."/>
            <person name="Itoh H."/>
            <person name="Senoo K."/>
        </authorList>
    </citation>
    <scope>NUCLEOTIDE SEQUENCE [LARGE SCALE GENOMIC DNA]</scope>
    <source>
        <strain evidence="2 3">Red96</strain>
    </source>
</reference>
<comment type="caution">
    <text evidence="2">The sequence shown here is derived from an EMBL/GenBank/DDBJ whole genome shotgun (WGS) entry which is preliminary data.</text>
</comment>
<dbReference type="Pfam" id="PF13489">
    <property type="entry name" value="Methyltransf_23"/>
    <property type="match status" value="1"/>
</dbReference>
<accession>A0A7J4ZPN6</accession>
<dbReference type="GO" id="GO:0032259">
    <property type="term" value="P:methylation"/>
    <property type="evidence" value="ECO:0007669"/>
    <property type="project" value="UniProtKB-KW"/>
</dbReference>
<keyword evidence="3" id="KW-1185">Reference proteome</keyword>
<keyword evidence="2" id="KW-0489">Methyltransferase</keyword>
<dbReference type="CDD" id="cd02440">
    <property type="entry name" value="AdoMet_MTases"/>
    <property type="match status" value="1"/>
</dbReference>
<protein>
    <submittedName>
        <fullName evidence="2">Methyltransferase domain-containing protein</fullName>
    </submittedName>
</protein>
<keyword evidence="2" id="KW-0808">Transferase</keyword>